<name>A0A0C9SSR0_PAXIN</name>
<dbReference type="InterPro" id="IPR038213">
    <property type="entry name" value="IFI6/IFI27-like_sf"/>
</dbReference>
<feature type="transmembrane region" description="Helical" evidence="1">
    <location>
        <begin position="77"/>
        <end position="98"/>
    </location>
</feature>
<keyword evidence="3" id="KW-1185">Reference proteome</keyword>
<feature type="transmembrane region" description="Helical" evidence="1">
    <location>
        <begin position="105"/>
        <end position="127"/>
    </location>
</feature>
<dbReference type="OrthoDB" id="440424at2759"/>
<dbReference type="AlphaFoldDB" id="A0A0C9SSR0"/>
<gene>
    <name evidence="2" type="ORF">PAXINDRAFT_101675</name>
</gene>
<evidence type="ECO:0000256" key="1">
    <source>
        <dbReference type="SAM" id="Phobius"/>
    </source>
</evidence>
<feature type="transmembrane region" description="Helical" evidence="1">
    <location>
        <begin position="147"/>
        <end position="170"/>
    </location>
</feature>
<dbReference type="Proteomes" id="UP000053647">
    <property type="component" value="Unassembled WGS sequence"/>
</dbReference>
<reference evidence="2 3" key="1">
    <citation type="submission" date="2014-06" db="EMBL/GenBank/DDBJ databases">
        <authorList>
            <consortium name="DOE Joint Genome Institute"/>
            <person name="Kuo A."/>
            <person name="Kohler A."/>
            <person name="Nagy L.G."/>
            <person name="Floudas D."/>
            <person name="Copeland A."/>
            <person name="Barry K.W."/>
            <person name="Cichocki N."/>
            <person name="Veneault-Fourrey C."/>
            <person name="LaButti K."/>
            <person name="Lindquist E.A."/>
            <person name="Lipzen A."/>
            <person name="Lundell T."/>
            <person name="Morin E."/>
            <person name="Murat C."/>
            <person name="Sun H."/>
            <person name="Tunlid A."/>
            <person name="Henrissat B."/>
            <person name="Grigoriev I.V."/>
            <person name="Hibbett D.S."/>
            <person name="Martin F."/>
            <person name="Nordberg H.P."/>
            <person name="Cantor M.N."/>
            <person name="Hua S.X."/>
        </authorList>
    </citation>
    <scope>NUCLEOTIDE SEQUENCE [LARGE SCALE GENOMIC DNA]</scope>
    <source>
        <strain evidence="2 3">ATCC 200175</strain>
    </source>
</reference>
<dbReference type="HOGENOM" id="CLU_1489461_0_0_1"/>
<protein>
    <submittedName>
        <fullName evidence="2">Uncharacterized protein</fullName>
    </submittedName>
</protein>
<accession>A0A0C9SSR0</accession>
<keyword evidence="1" id="KW-0472">Membrane</keyword>
<dbReference type="EMBL" id="KN819379">
    <property type="protein sequence ID" value="KIJ11449.1"/>
    <property type="molecule type" value="Genomic_DNA"/>
</dbReference>
<reference evidence="3" key="2">
    <citation type="submission" date="2015-01" db="EMBL/GenBank/DDBJ databases">
        <title>Evolutionary Origins and Diversification of the Mycorrhizal Mutualists.</title>
        <authorList>
            <consortium name="DOE Joint Genome Institute"/>
            <consortium name="Mycorrhizal Genomics Consortium"/>
            <person name="Kohler A."/>
            <person name="Kuo A."/>
            <person name="Nagy L.G."/>
            <person name="Floudas D."/>
            <person name="Copeland A."/>
            <person name="Barry K.W."/>
            <person name="Cichocki N."/>
            <person name="Veneault-Fourrey C."/>
            <person name="LaButti K."/>
            <person name="Lindquist E.A."/>
            <person name="Lipzen A."/>
            <person name="Lundell T."/>
            <person name="Morin E."/>
            <person name="Murat C."/>
            <person name="Riley R."/>
            <person name="Ohm R."/>
            <person name="Sun H."/>
            <person name="Tunlid A."/>
            <person name="Henrissat B."/>
            <person name="Grigoriev I.V."/>
            <person name="Hibbett D.S."/>
            <person name="Martin F."/>
        </authorList>
    </citation>
    <scope>NUCLEOTIDE SEQUENCE [LARGE SCALE GENOMIC DNA]</scope>
    <source>
        <strain evidence="3">ATCC 200175</strain>
    </source>
</reference>
<organism evidence="2 3">
    <name type="scientific">Paxillus involutus ATCC 200175</name>
    <dbReference type="NCBI Taxonomy" id="664439"/>
    <lineage>
        <taxon>Eukaryota</taxon>
        <taxon>Fungi</taxon>
        <taxon>Dikarya</taxon>
        <taxon>Basidiomycota</taxon>
        <taxon>Agaricomycotina</taxon>
        <taxon>Agaricomycetes</taxon>
        <taxon>Agaricomycetidae</taxon>
        <taxon>Boletales</taxon>
        <taxon>Paxilineae</taxon>
        <taxon>Paxillaceae</taxon>
        <taxon>Paxillus</taxon>
    </lineage>
</organism>
<sequence length="181" mass="19543">MTFPQFPCYSDLKNWVRNYLKTTSPYPSNSLGDFTAKLKTFVAEIFEALGTAIDWTAFKENLRKIVARDELDTTASWTLAIIGAILMAMGIIMTLPLAGLGILSVLGFSLIGPVAGSFAAGLQSSVYAGCTGGLFSIAQSFTMGASAWPVILFFSGCATFGLGYLLRYYVAPQLRARPHNE</sequence>
<evidence type="ECO:0000313" key="2">
    <source>
        <dbReference type="EMBL" id="KIJ11449.1"/>
    </source>
</evidence>
<dbReference type="Gene3D" id="6.10.110.10">
    <property type="match status" value="1"/>
</dbReference>
<proteinExistence type="predicted"/>
<evidence type="ECO:0000313" key="3">
    <source>
        <dbReference type="Proteomes" id="UP000053647"/>
    </source>
</evidence>
<keyword evidence="1" id="KW-1133">Transmembrane helix</keyword>
<keyword evidence="1" id="KW-0812">Transmembrane</keyword>